<reference evidence="1 2" key="1">
    <citation type="submission" date="2021-06" db="EMBL/GenBank/DDBJ databases">
        <title>Bacillus sp. RD4P76, an endophyte from a halophyte.</title>
        <authorList>
            <person name="Sun J.-Q."/>
        </authorList>
    </citation>
    <scope>NUCLEOTIDE SEQUENCE [LARGE SCALE GENOMIC DNA]</scope>
    <source>
        <strain evidence="1 2">CGMCC 1.15917</strain>
    </source>
</reference>
<dbReference type="Pfam" id="PF11079">
    <property type="entry name" value="YqhG"/>
    <property type="match status" value="1"/>
</dbReference>
<sequence>MQQQEIHQYIKNFFIENESTITEESDGHLFIQLSVEMDKALMNRPFYWHYVEKMGGVPNPMQLNLITDSSKVPEDMKGEKIHFGSPRLHQIFQTAKQLGSHSLLYESVNTNGSTVPLKPWIVLNGAVSYCCDHKKDYFFSIGLSLITGEVIHDFHELIKAKNLQEQIPNYCFTMTPIIRPISGIERIKRLLIEDLEQQDHQWAENARNRQKQDEQLLEAFYEGQEEKGDSYYDEKKAIKSQYEPSINISIINGGLFYFFNHPHHHQGHSFH</sequence>
<evidence type="ECO:0000313" key="1">
    <source>
        <dbReference type="EMBL" id="MBU9712231.1"/>
    </source>
</evidence>
<comment type="caution">
    <text evidence="1">The sequence shown here is derived from an EMBL/GenBank/DDBJ whole genome shotgun (WGS) entry which is preliminary data.</text>
</comment>
<dbReference type="Proteomes" id="UP000784880">
    <property type="component" value="Unassembled WGS sequence"/>
</dbReference>
<gene>
    <name evidence="1" type="ORF">KS419_10800</name>
</gene>
<organism evidence="1 2">
    <name type="scientific">Evansella tamaricis</name>
    <dbReference type="NCBI Taxonomy" id="2069301"/>
    <lineage>
        <taxon>Bacteria</taxon>
        <taxon>Bacillati</taxon>
        <taxon>Bacillota</taxon>
        <taxon>Bacilli</taxon>
        <taxon>Bacillales</taxon>
        <taxon>Bacillaceae</taxon>
        <taxon>Evansella</taxon>
    </lineage>
</organism>
<dbReference type="InterPro" id="IPR024562">
    <property type="entry name" value="YqhG"/>
</dbReference>
<name>A0ABS6JEY4_9BACI</name>
<dbReference type="RefSeq" id="WP_217066418.1">
    <property type="nucleotide sequence ID" value="NZ_JAHQCS010000095.1"/>
</dbReference>
<protein>
    <submittedName>
        <fullName evidence="1">YqhG family protein</fullName>
    </submittedName>
</protein>
<proteinExistence type="predicted"/>
<accession>A0ABS6JEY4</accession>
<evidence type="ECO:0000313" key="2">
    <source>
        <dbReference type="Proteomes" id="UP000784880"/>
    </source>
</evidence>
<dbReference type="EMBL" id="JAHQCS010000095">
    <property type="protein sequence ID" value="MBU9712231.1"/>
    <property type="molecule type" value="Genomic_DNA"/>
</dbReference>
<keyword evidence="2" id="KW-1185">Reference proteome</keyword>